<evidence type="ECO:0008006" key="4">
    <source>
        <dbReference type="Google" id="ProtNLM"/>
    </source>
</evidence>
<feature type="chain" id="PRO_5027084913" description="Transmembrane protein" evidence="2">
    <location>
        <begin position="28"/>
        <end position="131"/>
    </location>
</feature>
<feature type="compositionally biased region" description="Low complexity" evidence="1">
    <location>
        <begin position="96"/>
        <end position="107"/>
    </location>
</feature>
<keyword evidence="2" id="KW-0732">Signal</keyword>
<dbReference type="AlphaFoldDB" id="A0A6N2NLT3"/>
<evidence type="ECO:0000313" key="3">
    <source>
        <dbReference type="EMBL" id="VFU66110.1"/>
    </source>
</evidence>
<reference evidence="3" key="1">
    <citation type="submission" date="2019-03" db="EMBL/GenBank/DDBJ databases">
        <authorList>
            <person name="Mank J."/>
            <person name="Almeida P."/>
        </authorList>
    </citation>
    <scope>NUCLEOTIDE SEQUENCE</scope>
    <source>
        <strain evidence="3">78183</strain>
    </source>
</reference>
<name>A0A6N2NLT3_SALVM</name>
<sequence length="131" mass="14983">MGFNQTIKLFCTCLLFLLISIVSFSSSSSSCHIVIRPTTPAKEVTQYQEFHIKNTTPFILDKEPYKKRKKKRKMMVKKRKEMIKNFKTRSFSVMLPKGSVPPSGSSPCHNLKPDSKMINSAKIPVDILMEL</sequence>
<evidence type="ECO:0000256" key="2">
    <source>
        <dbReference type="SAM" id="SignalP"/>
    </source>
</evidence>
<protein>
    <recommendedName>
        <fullName evidence="4">Transmembrane protein</fullName>
    </recommendedName>
</protein>
<dbReference type="EMBL" id="CAADRP010002329">
    <property type="protein sequence ID" value="VFU66110.1"/>
    <property type="molecule type" value="Genomic_DNA"/>
</dbReference>
<evidence type="ECO:0000256" key="1">
    <source>
        <dbReference type="SAM" id="MobiDB-lite"/>
    </source>
</evidence>
<proteinExistence type="predicted"/>
<gene>
    <name evidence="3" type="ORF">SVIM_LOCUS510997</name>
</gene>
<accession>A0A6N2NLT3</accession>
<organism evidence="3">
    <name type="scientific">Salix viminalis</name>
    <name type="common">Common osier</name>
    <name type="synonym">Basket willow</name>
    <dbReference type="NCBI Taxonomy" id="40686"/>
    <lineage>
        <taxon>Eukaryota</taxon>
        <taxon>Viridiplantae</taxon>
        <taxon>Streptophyta</taxon>
        <taxon>Embryophyta</taxon>
        <taxon>Tracheophyta</taxon>
        <taxon>Spermatophyta</taxon>
        <taxon>Magnoliopsida</taxon>
        <taxon>eudicotyledons</taxon>
        <taxon>Gunneridae</taxon>
        <taxon>Pentapetalae</taxon>
        <taxon>rosids</taxon>
        <taxon>fabids</taxon>
        <taxon>Malpighiales</taxon>
        <taxon>Salicaceae</taxon>
        <taxon>Saliceae</taxon>
        <taxon>Salix</taxon>
    </lineage>
</organism>
<feature type="region of interest" description="Disordered" evidence="1">
    <location>
        <begin position="94"/>
        <end position="113"/>
    </location>
</feature>
<feature type="signal peptide" evidence="2">
    <location>
        <begin position="1"/>
        <end position="27"/>
    </location>
</feature>